<dbReference type="Pfam" id="PF07726">
    <property type="entry name" value="AAA_3"/>
    <property type="match status" value="1"/>
</dbReference>
<dbReference type="AlphaFoldDB" id="A0A086ZIU7"/>
<dbReference type="CDD" id="cd00009">
    <property type="entry name" value="AAA"/>
    <property type="match status" value="1"/>
</dbReference>
<gene>
    <name evidence="3" type="ORF">BBOU_1539</name>
</gene>
<sequence>MVTVMDPKQAQDAAHQVVDALASTLACPRQVVEATVLTLVAGGHVLLEDVPGVGKTTLARGLATAVGGSVRRIQFTPDLLPGDLLGMNVYSRATESFVFHPGPIFANVVIADEINRADPKVQSALLEAMGEGQVSVDGQTHHLDQPFMVIATQNPIELEGTYPLPEAQLDRFMTCMRFGYPQAQTEERMVMSDHAFRPLQGLRRVADIERIQAIRELCARVRLSQPVAHYLVALTSGTRHTDGVSYGVSPRGSLQLAAMSRAKALYENRDFVLPDDVRWAAPLVLPHRLVLEDAGYGSSATDRARDVVETLIARTPVPHAGDR</sequence>
<keyword evidence="4" id="KW-1185">Reference proteome</keyword>
<name>A0A086ZIU7_9BIFI</name>
<organism evidence="3 4">
    <name type="scientific">Bifidobacterium boum</name>
    <dbReference type="NCBI Taxonomy" id="78343"/>
    <lineage>
        <taxon>Bacteria</taxon>
        <taxon>Bacillati</taxon>
        <taxon>Actinomycetota</taxon>
        <taxon>Actinomycetes</taxon>
        <taxon>Bifidobacteriales</taxon>
        <taxon>Bifidobacteriaceae</taxon>
        <taxon>Bifidobacterium</taxon>
    </lineage>
</organism>
<dbReference type="PANTHER" id="PTHR42759">
    <property type="entry name" value="MOXR FAMILY PROTEIN"/>
    <property type="match status" value="1"/>
</dbReference>
<dbReference type="Gene3D" id="1.10.8.80">
    <property type="entry name" value="Magnesium chelatase subunit I, C-Terminal domain"/>
    <property type="match status" value="1"/>
</dbReference>
<dbReference type="InterPro" id="IPR041628">
    <property type="entry name" value="ChlI/MoxR_AAA_lid"/>
</dbReference>
<comment type="caution">
    <text evidence="3">The sequence shown here is derived from an EMBL/GenBank/DDBJ whole genome shotgun (WGS) entry which is preliminary data.</text>
</comment>
<dbReference type="GO" id="GO:0016887">
    <property type="term" value="F:ATP hydrolysis activity"/>
    <property type="evidence" value="ECO:0007669"/>
    <property type="project" value="InterPro"/>
</dbReference>
<dbReference type="Pfam" id="PF17863">
    <property type="entry name" value="AAA_lid_2"/>
    <property type="match status" value="1"/>
</dbReference>
<dbReference type="PANTHER" id="PTHR42759:SF5">
    <property type="entry name" value="METHANOL DEHYDROGENASE REGULATOR"/>
    <property type="match status" value="1"/>
</dbReference>
<dbReference type="Gene3D" id="3.40.50.300">
    <property type="entry name" value="P-loop containing nucleotide triphosphate hydrolases"/>
    <property type="match status" value="1"/>
</dbReference>
<feature type="domain" description="ATPase AAA-3" evidence="1">
    <location>
        <begin position="44"/>
        <end position="173"/>
    </location>
</feature>
<reference evidence="3 4" key="1">
    <citation type="submission" date="2014-03" db="EMBL/GenBank/DDBJ databases">
        <title>Genomics of Bifidobacteria.</title>
        <authorList>
            <person name="Ventura M."/>
            <person name="Milani C."/>
            <person name="Lugli G.A."/>
        </authorList>
    </citation>
    <scope>NUCLEOTIDE SEQUENCE [LARGE SCALE GENOMIC DNA]</scope>
    <source>
        <strain evidence="3 4">LMG 10736</strain>
    </source>
</reference>
<proteinExistence type="predicted"/>
<evidence type="ECO:0000313" key="3">
    <source>
        <dbReference type="EMBL" id="KFI46447.1"/>
    </source>
</evidence>
<evidence type="ECO:0000259" key="2">
    <source>
        <dbReference type="Pfam" id="PF17863"/>
    </source>
</evidence>
<dbReference type="Proteomes" id="UP000029093">
    <property type="component" value="Unassembled WGS sequence"/>
</dbReference>
<dbReference type="GO" id="GO:0005524">
    <property type="term" value="F:ATP binding"/>
    <property type="evidence" value="ECO:0007669"/>
    <property type="project" value="InterPro"/>
</dbReference>
<dbReference type="InterPro" id="IPR050764">
    <property type="entry name" value="CbbQ/NirQ/NorQ/GpvN"/>
</dbReference>
<dbReference type="SUPFAM" id="SSF52540">
    <property type="entry name" value="P-loop containing nucleoside triphosphate hydrolases"/>
    <property type="match status" value="1"/>
</dbReference>
<evidence type="ECO:0000313" key="4">
    <source>
        <dbReference type="Proteomes" id="UP000029093"/>
    </source>
</evidence>
<dbReference type="RefSeq" id="WP_026502419.1">
    <property type="nucleotide sequence ID" value="NZ_JGYQ01000016.1"/>
</dbReference>
<dbReference type="InterPro" id="IPR027417">
    <property type="entry name" value="P-loop_NTPase"/>
</dbReference>
<dbReference type="InterPro" id="IPR011703">
    <property type="entry name" value="ATPase_AAA-3"/>
</dbReference>
<protein>
    <submittedName>
        <fullName evidence="3">ATPase AAA</fullName>
    </submittedName>
</protein>
<dbReference type="GeneID" id="303204643"/>
<dbReference type="EMBL" id="JGYQ01000016">
    <property type="protein sequence ID" value="KFI46447.1"/>
    <property type="molecule type" value="Genomic_DNA"/>
</dbReference>
<evidence type="ECO:0000259" key="1">
    <source>
        <dbReference type="Pfam" id="PF07726"/>
    </source>
</evidence>
<feature type="domain" description="ChlI/MoxR AAA lid" evidence="2">
    <location>
        <begin position="238"/>
        <end position="292"/>
    </location>
</feature>
<dbReference type="OrthoDB" id="9808397at2"/>
<dbReference type="PIRSF" id="PIRSF002849">
    <property type="entry name" value="AAA_ATPase_chaperone_MoxR_prd"/>
    <property type="match status" value="1"/>
</dbReference>
<accession>A0A086ZIU7</accession>